<dbReference type="Proteomes" id="UP001165090">
    <property type="component" value="Unassembled WGS sequence"/>
</dbReference>
<proteinExistence type="predicted"/>
<name>A0ABQ5RTH8_9CHLO</name>
<comment type="caution">
    <text evidence="1">The sequence shown here is derived from an EMBL/GenBank/DDBJ whole genome shotgun (WGS) entry which is preliminary data.</text>
</comment>
<reference evidence="1 2" key="1">
    <citation type="journal article" date="2023" name="IScience">
        <title>Expanded male sex-determining region conserved during the evolution of homothallism in the green alga Volvox.</title>
        <authorList>
            <person name="Yamamoto K."/>
            <person name="Matsuzaki R."/>
            <person name="Mahakham W."/>
            <person name="Heman W."/>
            <person name="Sekimoto H."/>
            <person name="Kawachi M."/>
            <person name="Minakuchi Y."/>
            <person name="Toyoda A."/>
            <person name="Nozaki H."/>
        </authorList>
    </citation>
    <scope>NUCLEOTIDE SEQUENCE [LARGE SCALE GENOMIC DNA]</scope>
    <source>
        <strain evidence="1 2">NIES-4468</strain>
    </source>
</reference>
<sequence length="139" mass="14569">MLAGALSQSYRCTSVAYVYTSHLLWIEHIYGIQQRLDQCRTDCTGNLTGCRFAITATIDIDIVVAASAISASGGAGGGGSVSTQCGQGQGDLSGGSDELPRIVDLRLAVTGGFHPLHIAKLLAYLHLRGRPLQVTALPL</sequence>
<dbReference type="EMBL" id="BSDZ01000008">
    <property type="protein sequence ID" value="GLI60903.1"/>
    <property type="molecule type" value="Genomic_DNA"/>
</dbReference>
<evidence type="ECO:0000313" key="1">
    <source>
        <dbReference type="EMBL" id="GLI60903.1"/>
    </source>
</evidence>
<protein>
    <submittedName>
        <fullName evidence="1">Uncharacterized protein</fullName>
    </submittedName>
</protein>
<gene>
    <name evidence="1" type="ORF">VaNZ11_003134</name>
</gene>
<accession>A0ABQ5RTH8</accession>
<organism evidence="1 2">
    <name type="scientific">Volvox africanus</name>
    <dbReference type="NCBI Taxonomy" id="51714"/>
    <lineage>
        <taxon>Eukaryota</taxon>
        <taxon>Viridiplantae</taxon>
        <taxon>Chlorophyta</taxon>
        <taxon>core chlorophytes</taxon>
        <taxon>Chlorophyceae</taxon>
        <taxon>CS clade</taxon>
        <taxon>Chlamydomonadales</taxon>
        <taxon>Volvocaceae</taxon>
        <taxon>Volvox</taxon>
    </lineage>
</organism>
<evidence type="ECO:0000313" key="2">
    <source>
        <dbReference type="Proteomes" id="UP001165090"/>
    </source>
</evidence>
<keyword evidence="2" id="KW-1185">Reference proteome</keyword>